<dbReference type="PANTHER" id="PTHR36427:SF3">
    <property type="entry name" value="LARGE RIBOSOMAL SUBUNIT PROTEIN UL1M"/>
    <property type="match status" value="1"/>
</dbReference>
<proteinExistence type="inferred from homology"/>
<dbReference type="PIRSF" id="PIRSF002155">
    <property type="entry name" value="Ribosomal_L1"/>
    <property type="match status" value="1"/>
</dbReference>
<keyword evidence="2" id="KW-0699">rRNA-binding</keyword>
<evidence type="ECO:0000313" key="6">
    <source>
        <dbReference type="EMBL" id="SVA67174.1"/>
    </source>
</evidence>
<dbReference type="AlphaFoldDB" id="A0A381XQY4"/>
<dbReference type="InterPro" id="IPR002143">
    <property type="entry name" value="Ribosomal_uL1"/>
</dbReference>
<dbReference type="PROSITE" id="PS01199">
    <property type="entry name" value="RIBOSOMAL_L1"/>
    <property type="match status" value="1"/>
</dbReference>
<dbReference type="SUPFAM" id="SSF56808">
    <property type="entry name" value="Ribosomal protein L1"/>
    <property type="match status" value="1"/>
</dbReference>
<dbReference type="NCBIfam" id="TIGR01169">
    <property type="entry name" value="rplA_bact"/>
    <property type="match status" value="1"/>
</dbReference>
<evidence type="ECO:0000256" key="5">
    <source>
        <dbReference type="ARBA" id="ARBA00023274"/>
    </source>
</evidence>
<evidence type="ECO:0000256" key="3">
    <source>
        <dbReference type="ARBA" id="ARBA00022884"/>
    </source>
</evidence>
<dbReference type="HAMAP" id="MF_01318_B">
    <property type="entry name" value="Ribosomal_uL1_B"/>
    <property type="match status" value="1"/>
</dbReference>
<comment type="similarity">
    <text evidence="1">Belongs to the universal ribosomal protein uL1 family.</text>
</comment>
<dbReference type="GO" id="GO:0006412">
    <property type="term" value="P:translation"/>
    <property type="evidence" value="ECO:0007669"/>
    <property type="project" value="InterPro"/>
</dbReference>
<dbReference type="EMBL" id="UINC01016062">
    <property type="protein sequence ID" value="SVA67174.1"/>
    <property type="molecule type" value="Genomic_DNA"/>
</dbReference>
<dbReference type="InterPro" id="IPR005878">
    <property type="entry name" value="Ribosom_uL1_bac-type"/>
</dbReference>
<evidence type="ECO:0008006" key="7">
    <source>
        <dbReference type="Google" id="ProtNLM"/>
    </source>
</evidence>
<name>A0A381XQY4_9ZZZZ</name>
<accession>A0A381XQY4</accession>
<protein>
    <recommendedName>
        <fullName evidence="7">50S ribosomal protein L1</fullName>
    </recommendedName>
</protein>
<dbReference type="InterPro" id="IPR016095">
    <property type="entry name" value="Ribosomal_uL1_3-a/b-sand"/>
</dbReference>
<sequence>MGHSKRYNSNFEKINREKEYSLEAAAELLVNLSHPKFDESVEIAINLGVDPKHADQIVRGTVALPNGIGKDIKVLVFARDDLAEEARNSGADFVGADDMVEKVKGGWTDIDVVVAAPDMMAEVGKLGKILGPRGLMPNPKIGTVTKDIAKAVTEVKAGKIEFRVEKNGIIHNSIGKVSFSKEKIVENAKVFLGAILKAKPQAAKGLYMKKITMTSTMGPGIKLDRSSISG</sequence>
<evidence type="ECO:0000256" key="1">
    <source>
        <dbReference type="ARBA" id="ARBA00010531"/>
    </source>
</evidence>
<keyword evidence="5" id="KW-0687">Ribonucleoprotein</keyword>
<dbReference type="Gene3D" id="3.30.190.20">
    <property type="match status" value="1"/>
</dbReference>
<dbReference type="InterPro" id="IPR023674">
    <property type="entry name" value="Ribosomal_uL1-like"/>
</dbReference>
<dbReference type="GO" id="GO:0015934">
    <property type="term" value="C:large ribosomal subunit"/>
    <property type="evidence" value="ECO:0007669"/>
    <property type="project" value="InterPro"/>
</dbReference>
<evidence type="ECO:0000256" key="2">
    <source>
        <dbReference type="ARBA" id="ARBA00022730"/>
    </source>
</evidence>
<reference evidence="6" key="1">
    <citation type="submission" date="2018-05" db="EMBL/GenBank/DDBJ databases">
        <authorList>
            <person name="Lanie J.A."/>
            <person name="Ng W.-L."/>
            <person name="Kazmierczak K.M."/>
            <person name="Andrzejewski T.M."/>
            <person name="Davidsen T.M."/>
            <person name="Wayne K.J."/>
            <person name="Tettelin H."/>
            <person name="Glass J.I."/>
            <person name="Rusch D."/>
            <person name="Podicherti R."/>
            <person name="Tsui H.-C.T."/>
            <person name="Winkler M.E."/>
        </authorList>
    </citation>
    <scope>NUCLEOTIDE SEQUENCE</scope>
</reference>
<dbReference type="Gene3D" id="3.40.50.790">
    <property type="match status" value="1"/>
</dbReference>
<keyword evidence="4" id="KW-0689">Ribosomal protein</keyword>
<gene>
    <name evidence="6" type="ORF">METZ01_LOCUS120028</name>
</gene>
<dbReference type="FunFam" id="3.40.50.790:FF:000001">
    <property type="entry name" value="50S ribosomal protein L1"/>
    <property type="match status" value="1"/>
</dbReference>
<dbReference type="GO" id="GO:0019843">
    <property type="term" value="F:rRNA binding"/>
    <property type="evidence" value="ECO:0007669"/>
    <property type="project" value="UniProtKB-KW"/>
</dbReference>
<dbReference type="PANTHER" id="PTHR36427">
    <property type="entry name" value="54S RIBOSOMAL PROTEIN L1, MITOCHONDRIAL"/>
    <property type="match status" value="1"/>
</dbReference>
<evidence type="ECO:0000256" key="4">
    <source>
        <dbReference type="ARBA" id="ARBA00022980"/>
    </source>
</evidence>
<dbReference type="InterPro" id="IPR028364">
    <property type="entry name" value="Ribosomal_uL1/biogenesis"/>
</dbReference>
<dbReference type="CDD" id="cd00403">
    <property type="entry name" value="Ribosomal_L1"/>
    <property type="match status" value="1"/>
</dbReference>
<dbReference type="GO" id="GO:0003735">
    <property type="term" value="F:structural constituent of ribosome"/>
    <property type="evidence" value="ECO:0007669"/>
    <property type="project" value="InterPro"/>
</dbReference>
<dbReference type="Pfam" id="PF00687">
    <property type="entry name" value="Ribosomal_L1"/>
    <property type="match status" value="1"/>
</dbReference>
<dbReference type="InterPro" id="IPR023673">
    <property type="entry name" value="Ribosomal_uL1_CS"/>
</dbReference>
<organism evidence="6">
    <name type="scientific">marine metagenome</name>
    <dbReference type="NCBI Taxonomy" id="408172"/>
    <lineage>
        <taxon>unclassified sequences</taxon>
        <taxon>metagenomes</taxon>
        <taxon>ecological metagenomes</taxon>
    </lineage>
</organism>
<keyword evidence="3" id="KW-0694">RNA-binding</keyword>